<dbReference type="Proteomes" id="UP000815325">
    <property type="component" value="Unassembled WGS sequence"/>
</dbReference>
<feature type="compositionally biased region" description="Acidic residues" evidence="1">
    <location>
        <begin position="309"/>
        <end position="321"/>
    </location>
</feature>
<feature type="region of interest" description="Disordered" evidence="1">
    <location>
        <begin position="1"/>
        <end position="81"/>
    </location>
</feature>
<feature type="compositionally biased region" description="Acidic residues" evidence="1">
    <location>
        <begin position="39"/>
        <end position="71"/>
    </location>
</feature>
<sequence length="328" mass="36933">MDRVHAKATDRAQARAVDKAQERAMEIGASLDNQGSKLDEDDEEGEAEEGPAEDEDEDGLETEDEASEGEEEQPKQQLPFEMEDISFKEFAKRGELAPFSAVPARVDVPTQEEIESVLPRDDSKDMVIPEGAQVALNRQGYQAFQMGKIEFLVAETPDGKIDLKDSFIFDEGYEMYARPEISGELPELPVMMQPIPWVERKSGDFLKQKAPYSQMKKVYFVGVQSLRPYRMALDQVFKFESASRVLSREAVRTVGSPADPILRIRADGITIEDSGQMPTPSQMLQQGDIKLKEETEEEKMARIQEMEEKAEELDELAEEPDVPASDMM</sequence>
<dbReference type="EMBL" id="MU069590">
    <property type="protein sequence ID" value="KAF5838119.1"/>
    <property type="molecule type" value="Genomic_DNA"/>
</dbReference>
<gene>
    <name evidence="2" type="ORF">DUNSADRAFT_3369</name>
</gene>
<comment type="caution">
    <text evidence="2">The sequence shown here is derived from an EMBL/GenBank/DDBJ whole genome shotgun (WGS) entry which is preliminary data.</text>
</comment>
<name>A0ABQ7GU58_DUNSA</name>
<evidence type="ECO:0000313" key="3">
    <source>
        <dbReference type="Proteomes" id="UP000815325"/>
    </source>
</evidence>
<reference evidence="2" key="1">
    <citation type="submission" date="2017-08" db="EMBL/GenBank/DDBJ databases">
        <authorList>
            <person name="Polle J.E."/>
            <person name="Barry K."/>
            <person name="Cushman J."/>
            <person name="Schmutz J."/>
            <person name="Tran D."/>
            <person name="Hathwaick L.T."/>
            <person name="Yim W.C."/>
            <person name="Jenkins J."/>
            <person name="Mckie-Krisberg Z.M."/>
            <person name="Prochnik S."/>
            <person name="Lindquist E."/>
            <person name="Dockter R.B."/>
            <person name="Adam C."/>
            <person name="Molina H."/>
            <person name="Bunkerborg J."/>
            <person name="Jin E."/>
            <person name="Buchheim M."/>
            <person name="Magnuson J."/>
        </authorList>
    </citation>
    <scope>NUCLEOTIDE SEQUENCE</scope>
    <source>
        <strain evidence="2">CCAP 19/18</strain>
    </source>
</reference>
<accession>A0ABQ7GU58</accession>
<proteinExistence type="predicted"/>
<evidence type="ECO:0000256" key="1">
    <source>
        <dbReference type="SAM" id="MobiDB-lite"/>
    </source>
</evidence>
<keyword evidence="3" id="KW-1185">Reference proteome</keyword>
<feature type="compositionally biased region" description="Basic and acidic residues" evidence="1">
    <location>
        <begin position="1"/>
        <end position="25"/>
    </location>
</feature>
<organism evidence="2 3">
    <name type="scientific">Dunaliella salina</name>
    <name type="common">Green alga</name>
    <name type="synonym">Protococcus salinus</name>
    <dbReference type="NCBI Taxonomy" id="3046"/>
    <lineage>
        <taxon>Eukaryota</taxon>
        <taxon>Viridiplantae</taxon>
        <taxon>Chlorophyta</taxon>
        <taxon>core chlorophytes</taxon>
        <taxon>Chlorophyceae</taxon>
        <taxon>CS clade</taxon>
        <taxon>Chlamydomonadales</taxon>
        <taxon>Dunaliellaceae</taxon>
        <taxon>Dunaliella</taxon>
    </lineage>
</organism>
<feature type="region of interest" description="Disordered" evidence="1">
    <location>
        <begin position="309"/>
        <end position="328"/>
    </location>
</feature>
<evidence type="ECO:0000313" key="2">
    <source>
        <dbReference type="EMBL" id="KAF5838119.1"/>
    </source>
</evidence>
<protein>
    <submittedName>
        <fullName evidence="2">Uncharacterized protein</fullName>
    </submittedName>
</protein>